<dbReference type="GO" id="GO:0005509">
    <property type="term" value="F:calcium ion binding"/>
    <property type="evidence" value="ECO:0007669"/>
    <property type="project" value="InterPro"/>
</dbReference>
<comment type="caution">
    <text evidence="2">Lacks conserved residue(s) required for the propagation of feature annotation.</text>
</comment>
<evidence type="ECO:0000256" key="1">
    <source>
        <dbReference type="ARBA" id="ARBA00023157"/>
    </source>
</evidence>
<feature type="disulfide bond" evidence="2">
    <location>
        <begin position="53"/>
        <end position="62"/>
    </location>
</feature>
<gene>
    <name evidence="4" type="primary">Cnig_chr_IV.g15769</name>
    <name evidence="4" type="ORF">B9Z55_015769</name>
</gene>
<name>A0A2G5UBZ7_9PELO</name>
<feature type="domain" description="EGF-like" evidence="3">
    <location>
        <begin position="25"/>
        <end position="63"/>
    </location>
</feature>
<comment type="caution">
    <text evidence="4">The sequence shown here is derived from an EMBL/GenBank/DDBJ whole genome shotgun (WGS) entry which is preliminary data.</text>
</comment>
<evidence type="ECO:0000256" key="2">
    <source>
        <dbReference type="PROSITE-ProRule" id="PRU00076"/>
    </source>
</evidence>
<dbReference type="PROSITE" id="PS50026">
    <property type="entry name" value="EGF_3"/>
    <property type="match status" value="1"/>
</dbReference>
<dbReference type="SMART" id="SM00181">
    <property type="entry name" value="EGF"/>
    <property type="match status" value="1"/>
</dbReference>
<accession>A0A2G5UBZ7</accession>
<dbReference type="Gene3D" id="2.10.25.10">
    <property type="entry name" value="Laminin"/>
    <property type="match status" value="1"/>
</dbReference>
<protein>
    <recommendedName>
        <fullName evidence="3">EGF-like domain-containing protein</fullName>
    </recommendedName>
</protein>
<dbReference type="Pfam" id="PF00008">
    <property type="entry name" value="EGF"/>
    <property type="match status" value="1"/>
</dbReference>
<organism evidence="4 5">
    <name type="scientific">Caenorhabditis nigoni</name>
    <dbReference type="NCBI Taxonomy" id="1611254"/>
    <lineage>
        <taxon>Eukaryota</taxon>
        <taxon>Metazoa</taxon>
        <taxon>Ecdysozoa</taxon>
        <taxon>Nematoda</taxon>
        <taxon>Chromadorea</taxon>
        <taxon>Rhabditida</taxon>
        <taxon>Rhabditina</taxon>
        <taxon>Rhabditomorpha</taxon>
        <taxon>Rhabditoidea</taxon>
        <taxon>Rhabditidae</taxon>
        <taxon>Peloderinae</taxon>
        <taxon>Caenorhabditis</taxon>
    </lineage>
</organism>
<dbReference type="Proteomes" id="UP000230233">
    <property type="component" value="Chromosome IV"/>
</dbReference>
<dbReference type="CDD" id="cd00054">
    <property type="entry name" value="EGF_CA"/>
    <property type="match status" value="1"/>
</dbReference>
<dbReference type="PROSITE" id="PS01186">
    <property type="entry name" value="EGF_2"/>
    <property type="match status" value="1"/>
</dbReference>
<dbReference type="SMART" id="SM00179">
    <property type="entry name" value="EGF_CA"/>
    <property type="match status" value="1"/>
</dbReference>
<dbReference type="AlphaFoldDB" id="A0A2G5UBZ7"/>
<evidence type="ECO:0000313" key="5">
    <source>
        <dbReference type="Proteomes" id="UP000230233"/>
    </source>
</evidence>
<evidence type="ECO:0000259" key="3">
    <source>
        <dbReference type="PROSITE" id="PS50026"/>
    </source>
</evidence>
<dbReference type="InterPro" id="IPR001881">
    <property type="entry name" value="EGF-like_Ca-bd_dom"/>
</dbReference>
<dbReference type="FunFam" id="2.10.25.10:FF:000791">
    <property type="entry name" value="Uninflatable, isoform C"/>
    <property type="match status" value="1"/>
</dbReference>
<keyword evidence="1 2" id="KW-1015">Disulfide bond</keyword>
<dbReference type="PROSITE" id="PS00022">
    <property type="entry name" value="EGF_1"/>
    <property type="match status" value="1"/>
</dbReference>
<keyword evidence="2" id="KW-0245">EGF-like domain</keyword>
<sequence length="72" mass="8119">MIRIFNFIDFFYFRTGFAGPNCEEITDICSTNNPCRNGARCIGEKLGRFKCQCVPGWEGPTCDKNIGEFGVL</sequence>
<reference evidence="5" key="1">
    <citation type="submission" date="2017-10" db="EMBL/GenBank/DDBJ databases">
        <title>Rapid genome shrinkage in a self-fertile nematode reveals novel sperm competition proteins.</title>
        <authorList>
            <person name="Yin D."/>
            <person name="Schwarz E.M."/>
            <person name="Thomas C.G."/>
            <person name="Felde R.L."/>
            <person name="Korf I.F."/>
            <person name="Cutter A.D."/>
            <person name="Schartner C.M."/>
            <person name="Ralston E.J."/>
            <person name="Meyer B.J."/>
            <person name="Haag E.S."/>
        </authorList>
    </citation>
    <scope>NUCLEOTIDE SEQUENCE [LARGE SCALE GENOMIC DNA]</scope>
    <source>
        <strain evidence="5">JU1422</strain>
    </source>
</reference>
<dbReference type="EMBL" id="PDUG01000004">
    <property type="protein sequence ID" value="PIC36963.1"/>
    <property type="molecule type" value="Genomic_DNA"/>
</dbReference>
<dbReference type="InterPro" id="IPR000742">
    <property type="entry name" value="EGF"/>
</dbReference>
<dbReference type="SUPFAM" id="SSF57196">
    <property type="entry name" value="EGF/Laminin"/>
    <property type="match status" value="1"/>
</dbReference>
<dbReference type="STRING" id="1611254.A0A2G5UBZ7"/>
<dbReference type="OrthoDB" id="5812963at2759"/>
<keyword evidence="5" id="KW-1185">Reference proteome</keyword>
<proteinExistence type="predicted"/>
<evidence type="ECO:0000313" key="4">
    <source>
        <dbReference type="EMBL" id="PIC36963.1"/>
    </source>
</evidence>